<evidence type="ECO:0000313" key="2">
    <source>
        <dbReference type="EMBL" id="CAK8689595.1"/>
    </source>
</evidence>
<dbReference type="InterPro" id="IPR002562">
    <property type="entry name" value="3'-5'_exonuclease_dom"/>
</dbReference>
<dbReference type="SMART" id="SM00474">
    <property type="entry name" value="35EXOc"/>
    <property type="match status" value="1"/>
</dbReference>
<comment type="caution">
    <text evidence="2">The sequence shown here is derived from an EMBL/GenBank/DDBJ whole genome shotgun (WGS) entry which is preliminary data.</text>
</comment>
<gene>
    <name evidence="2" type="ORF">CVLEPA_LOCUS21575</name>
</gene>
<reference evidence="2 3" key="1">
    <citation type="submission" date="2024-02" db="EMBL/GenBank/DDBJ databases">
        <authorList>
            <person name="Daric V."/>
            <person name="Darras S."/>
        </authorList>
    </citation>
    <scope>NUCLEOTIDE SEQUENCE [LARGE SCALE GENOMIC DNA]</scope>
</reference>
<dbReference type="SUPFAM" id="SSF53098">
    <property type="entry name" value="Ribonuclease H-like"/>
    <property type="match status" value="1"/>
</dbReference>
<feature type="domain" description="3'-5' exonuclease" evidence="1">
    <location>
        <begin position="373"/>
        <end position="575"/>
    </location>
</feature>
<protein>
    <recommendedName>
        <fullName evidence="1">3'-5' exonuclease domain-containing protein</fullName>
    </recommendedName>
</protein>
<accession>A0ABP0GHB2</accession>
<keyword evidence="3" id="KW-1185">Reference proteome</keyword>
<organism evidence="2 3">
    <name type="scientific">Clavelina lepadiformis</name>
    <name type="common">Light-bulb sea squirt</name>
    <name type="synonym">Ascidia lepadiformis</name>
    <dbReference type="NCBI Taxonomy" id="159417"/>
    <lineage>
        <taxon>Eukaryota</taxon>
        <taxon>Metazoa</taxon>
        <taxon>Chordata</taxon>
        <taxon>Tunicata</taxon>
        <taxon>Ascidiacea</taxon>
        <taxon>Aplousobranchia</taxon>
        <taxon>Clavelinidae</taxon>
        <taxon>Clavelina</taxon>
    </lineage>
</organism>
<dbReference type="InterPro" id="IPR002782">
    <property type="entry name" value="Mut7-C_RNAse_dom"/>
</dbReference>
<name>A0ABP0GHB2_CLALP</name>
<dbReference type="Gene3D" id="3.30.420.10">
    <property type="entry name" value="Ribonuclease H-like superfamily/Ribonuclease H"/>
    <property type="match status" value="1"/>
</dbReference>
<dbReference type="EMBL" id="CAWYQH010000108">
    <property type="protein sequence ID" value="CAK8689595.1"/>
    <property type="molecule type" value="Genomic_DNA"/>
</dbReference>
<sequence length="927" mass="104582">MTMWDDNGSLLDILSVASNLNKLWEKQSISTLNQILSRIFEKSESCSDACLQLIEAAKNKKKPKSVANHILDCFLTYRNTHSSQPYLVSSNVKEQVLELAAVSHNNLAVKLIKSFSVNQPNLDLVTNHIRASCAKGNLNSAMAITTALNIQSEFSILEMAVPAFLQNKLNLLDPYLEGNSQALDEMIALLDKWMNPEFNIVLFCSEHKIMSVKSEALQASFQDKVLTRWIKKFNKLNVKELCPNLCRRHSMNSLRYVLYRYYVEEAASLENTEELIKKAIGEDTWLQQQLVDLIRDSYSDFSMAEEWEKFYNLYQAPTLVAVDDDEDWCAEPQPNASTLINLSSSLSNKLNFSSVEAAPVQQFHKLKLSANCIHLVEDGASLHACQKAIKNSFLVGIDAEWTFSCGSISSQRVAVLQLAVTNAVYLVDVKYFIEQKDIDLLCSFIVDFLISRNHVKVGFGLREDLNKLAETLPLIEQAVKSCVRIVDLHVATRHAVRLYPSILVDPVHSAATSLNLKKQTGLSKLVQQVLGHPLDKSEQISDWERRPLRPSQIKYAALDAYCLLELYEKLSENLQKLGASKDLENIIYQKPATKETPRGRGREMKTTTCAANFLRVTKPEIRASDFRVVCDNMLQGLGRQLRCCGIDSYILSNHDAHDVAAKVATRENRVILSSGSAYDYLVGQVGESRCLNIPNTLKAKEQVAFVTNNFNVKVSQLDIFSRCQMCNSGQYLLVHSQEMVKVISIQGVGLRRPFVCVPWESLREQTATVIPPEIYESDEEDGDILFMDDPDSDKKYEKHWFAHTRDDQPQPLVKQMNNSNNSTESTTKHILTSTASEKPRMAVKSKAQYLINPLSLSNNSALDVENGTILTPVNGKQDIVTPILWQQVPKPVCKQVAEFFCCIQCGKAYWEGNHFGNVMEKYQHIIR</sequence>
<evidence type="ECO:0000259" key="1">
    <source>
        <dbReference type="SMART" id="SM00474"/>
    </source>
</evidence>
<dbReference type="Pfam" id="PF01927">
    <property type="entry name" value="Mut7-C"/>
    <property type="match status" value="2"/>
</dbReference>
<dbReference type="PANTHER" id="PTHR47765">
    <property type="entry name" value="3'-5' EXONUCLEASE DOMAIN-CONTAINING PROTEIN"/>
    <property type="match status" value="1"/>
</dbReference>
<dbReference type="Proteomes" id="UP001642483">
    <property type="component" value="Unassembled WGS sequence"/>
</dbReference>
<dbReference type="InterPro" id="IPR052408">
    <property type="entry name" value="Exonuclease_MUT-7-like"/>
</dbReference>
<dbReference type="InterPro" id="IPR036397">
    <property type="entry name" value="RNaseH_sf"/>
</dbReference>
<evidence type="ECO:0000313" key="3">
    <source>
        <dbReference type="Proteomes" id="UP001642483"/>
    </source>
</evidence>
<dbReference type="Pfam" id="PF01612">
    <property type="entry name" value="DNA_pol_A_exo1"/>
    <property type="match status" value="1"/>
</dbReference>
<dbReference type="PANTHER" id="PTHR47765:SF2">
    <property type="entry name" value="EXONUCLEASE MUT-7 HOMOLOG"/>
    <property type="match status" value="1"/>
</dbReference>
<dbReference type="InterPro" id="IPR012337">
    <property type="entry name" value="RNaseH-like_sf"/>
</dbReference>
<proteinExistence type="predicted"/>